<dbReference type="AlphaFoldDB" id="A0A9W6MRP6"/>
<name>A0A9W6MRP6_9HYPH</name>
<sequence length="145" mass="16076">MPLHLQKLCVGCDSVEDLRSWIAERMAEKRRRGLPEEQIHTTRMAPKRAAELLDGGSLYWVIKGVILVRQPLVDLRSAKGADGIERCDLVLSPELIATRPAPRRPFQGWRYLPDADAPKDVATDEAAAPGLPPHLVAELRSLGLL</sequence>
<evidence type="ECO:0000313" key="2">
    <source>
        <dbReference type="EMBL" id="MBM7850103.1"/>
    </source>
</evidence>
<evidence type="ECO:0000313" key="1">
    <source>
        <dbReference type="EMBL" id="GLK55394.1"/>
    </source>
</evidence>
<evidence type="ECO:0008006" key="5">
    <source>
        <dbReference type="Google" id="ProtNLM"/>
    </source>
</evidence>
<organism evidence="1 4">
    <name type="scientific">Methylopila capsulata</name>
    <dbReference type="NCBI Taxonomy" id="61654"/>
    <lineage>
        <taxon>Bacteria</taxon>
        <taxon>Pseudomonadati</taxon>
        <taxon>Pseudomonadota</taxon>
        <taxon>Alphaproteobacteria</taxon>
        <taxon>Hyphomicrobiales</taxon>
        <taxon>Methylopilaceae</taxon>
        <taxon>Methylopila</taxon>
    </lineage>
</organism>
<reference evidence="1" key="3">
    <citation type="submission" date="2023-01" db="EMBL/GenBank/DDBJ databases">
        <authorList>
            <person name="Sun Q."/>
            <person name="Evtushenko L."/>
        </authorList>
    </citation>
    <scope>NUCLEOTIDE SEQUENCE</scope>
    <source>
        <strain evidence="1">VKM B-1606</strain>
    </source>
</reference>
<keyword evidence="3" id="KW-1185">Reference proteome</keyword>
<reference evidence="1" key="1">
    <citation type="journal article" date="2014" name="Int. J. Syst. Evol. Microbiol.">
        <title>Complete genome sequence of Corynebacterium casei LMG S-19264T (=DSM 44701T), isolated from a smear-ripened cheese.</title>
        <authorList>
            <consortium name="US DOE Joint Genome Institute (JGI-PGF)"/>
            <person name="Walter F."/>
            <person name="Albersmeier A."/>
            <person name="Kalinowski J."/>
            <person name="Ruckert C."/>
        </authorList>
    </citation>
    <scope>NUCLEOTIDE SEQUENCE</scope>
    <source>
        <strain evidence="1">VKM B-1606</strain>
    </source>
</reference>
<protein>
    <recommendedName>
        <fullName evidence="5">Lysophospholipase</fullName>
    </recommendedName>
</protein>
<evidence type="ECO:0000313" key="4">
    <source>
        <dbReference type="Proteomes" id="UP001143400"/>
    </source>
</evidence>
<dbReference type="InterPro" id="IPR008320">
    <property type="entry name" value="UCP032025"/>
</dbReference>
<comment type="caution">
    <text evidence="1">The sequence shown here is derived from an EMBL/GenBank/DDBJ whole genome shotgun (WGS) entry which is preliminary data.</text>
</comment>
<gene>
    <name evidence="1" type="ORF">GCM10008170_14130</name>
    <name evidence="2" type="ORF">JOD31_000315</name>
</gene>
<reference evidence="2 3" key="2">
    <citation type="submission" date="2021-01" db="EMBL/GenBank/DDBJ databases">
        <title>Genomic Encyclopedia of Type Strains, Phase IV (KMG-IV): sequencing the most valuable type-strain genomes for metagenomic binning, comparative biology and taxonomic classification.</title>
        <authorList>
            <person name="Goeker M."/>
        </authorList>
    </citation>
    <scope>NUCLEOTIDE SEQUENCE [LARGE SCALE GENOMIC DNA]</scope>
    <source>
        <strain evidence="2 3">DSM 6130</strain>
    </source>
</reference>
<dbReference type="Proteomes" id="UP001143400">
    <property type="component" value="Unassembled WGS sequence"/>
</dbReference>
<dbReference type="EMBL" id="BSFF01000002">
    <property type="protein sequence ID" value="GLK55394.1"/>
    <property type="molecule type" value="Genomic_DNA"/>
</dbReference>
<dbReference type="Pfam" id="PF07370">
    <property type="entry name" value="DUF1489"/>
    <property type="match status" value="1"/>
</dbReference>
<accession>A0A9W6MRP6</accession>
<dbReference type="Proteomes" id="UP000758856">
    <property type="component" value="Unassembled WGS sequence"/>
</dbReference>
<evidence type="ECO:0000313" key="3">
    <source>
        <dbReference type="Proteomes" id="UP000758856"/>
    </source>
</evidence>
<dbReference type="PIRSF" id="PIRSF032025">
    <property type="entry name" value="UCP032025"/>
    <property type="match status" value="1"/>
</dbReference>
<proteinExistence type="predicted"/>
<dbReference type="RefSeq" id="WP_204948565.1">
    <property type="nucleotide sequence ID" value="NZ_BSFF01000002.1"/>
</dbReference>
<dbReference type="EMBL" id="JAFBCY010000001">
    <property type="protein sequence ID" value="MBM7850103.1"/>
    <property type="molecule type" value="Genomic_DNA"/>
</dbReference>